<comment type="caution">
    <text evidence="5">The sequence shown here is derived from an EMBL/GenBank/DDBJ whole genome shotgun (WGS) entry which is preliminary data.</text>
</comment>
<dbReference type="CDD" id="cd01392">
    <property type="entry name" value="HTH_LacI"/>
    <property type="match status" value="1"/>
</dbReference>
<organism evidence="5 6">
    <name type="scientific">Diplocloster agilis</name>
    <dbReference type="NCBI Taxonomy" id="2850323"/>
    <lineage>
        <taxon>Bacteria</taxon>
        <taxon>Bacillati</taxon>
        <taxon>Bacillota</taxon>
        <taxon>Clostridia</taxon>
        <taxon>Lachnospirales</taxon>
        <taxon>Lachnospiraceae</taxon>
        <taxon>Diplocloster</taxon>
    </lineage>
</organism>
<dbReference type="RefSeq" id="WP_238721353.1">
    <property type="nucleotide sequence ID" value="NZ_JAHQCW010000010.1"/>
</dbReference>
<dbReference type="InterPro" id="IPR010982">
    <property type="entry name" value="Lambda_DNA-bd_dom_sf"/>
</dbReference>
<name>A0A949JYK1_9FIRM</name>
<accession>A0A949JYK1</accession>
<protein>
    <submittedName>
        <fullName evidence="5">Substrate-binding domain-containing protein</fullName>
    </submittedName>
</protein>
<keyword evidence="3" id="KW-0804">Transcription</keyword>
<evidence type="ECO:0000313" key="5">
    <source>
        <dbReference type="EMBL" id="MBU9736526.1"/>
    </source>
</evidence>
<dbReference type="PROSITE" id="PS50932">
    <property type="entry name" value="HTH_LACI_2"/>
    <property type="match status" value="1"/>
</dbReference>
<keyword evidence="2" id="KW-0238">DNA-binding</keyword>
<proteinExistence type="predicted"/>
<keyword evidence="6" id="KW-1185">Reference proteome</keyword>
<keyword evidence="1" id="KW-0805">Transcription regulation</keyword>
<evidence type="ECO:0000256" key="2">
    <source>
        <dbReference type="ARBA" id="ARBA00023125"/>
    </source>
</evidence>
<dbReference type="InterPro" id="IPR028082">
    <property type="entry name" value="Peripla_BP_I"/>
</dbReference>
<evidence type="ECO:0000256" key="1">
    <source>
        <dbReference type="ARBA" id="ARBA00023015"/>
    </source>
</evidence>
<dbReference type="AlphaFoldDB" id="A0A949JYK1"/>
<dbReference type="Pfam" id="PF13407">
    <property type="entry name" value="Peripla_BP_4"/>
    <property type="match status" value="1"/>
</dbReference>
<dbReference type="InterPro" id="IPR000843">
    <property type="entry name" value="HTH_LacI"/>
</dbReference>
<dbReference type="InterPro" id="IPR025997">
    <property type="entry name" value="SBP_2_dom"/>
</dbReference>
<dbReference type="SUPFAM" id="SSF47413">
    <property type="entry name" value="lambda repressor-like DNA-binding domains"/>
    <property type="match status" value="1"/>
</dbReference>
<dbReference type="EMBL" id="JAHQCW010000010">
    <property type="protein sequence ID" value="MBU9736526.1"/>
    <property type="molecule type" value="Genomic_DNA"/>
</dbReference>
<dbReference type="GO" id="GO:0000976">
    <property type="term" value="F:transcription cis-regulatory region binding"/>
    <property type="evidence" value="ECO:0007669"/>
    <property type="project" value="TreeGrafter"/>
</dbReference>
<dbReference type="Gene3D" id="3.40.50.2300">
    <property type="match status" value="2"/>
</dbReference>
<dbReference type="Pfam" id="PF00356">
    <property type="entry name" value="LacI"/>
    <property type="match status" value="1"/>
</dbReference>
<dbReference type="CDD" id="cd06307">
    <property type="entry name" value="PBP1_sugar_binding"/>
    <property type="match status" value="1"/>
</dbReference>
<sequence length="345" mass="38418">MSVTIKQIAEKAGVSRGTVDRVINNRGHVKPEIEERVQKIAKELGYRPNAAGKALAARKKNFIIGVILCARGNEFFDDILKGIKGAEQEAAEFGIQVVVKTMKGYQVEEQLRLMDQLEEQIHFLILNPINDERIAGKINELSEKNIPVITVNTDIEGSRRLCYVGCDYLKSGRTACGILGIATDGKGRVGIATGSVKILGHNQRIRGFYETQKKRFPELNILDIVETEDDKETGYTQTLLMLNRHPEINAVYIAAAAADGVCRAVSDWQSGNTELPHPIKIVGSDLTPSISKLLKEERILGTICQQPWTQGYQSVTLAVHYLVNGQKPAREYFYMKNEIKIPENL</sequence>
<dbReference type="SUPFAM" id="SSF53822">
    <property type="entry name" value="Periplasmic binding protein-like I"/>
    <property type="match status" value="1"/>
</dbReference>
<evidence type="ECO:0000256" key="3">
    <source>
        <dbReference type="ARBA" id="ARBA00023163"/>
    </source>
</evidence>
<dbReference type="Gene3D" id="1.10.260.40">
    <property type="entry name" value="lambda repressor-like DNA-binding domains"/>
    <property type="match status" value="1"/>
</dbReference>
<dbReference type="GO" id="GO:0003700">
    <property type="term" value="F:DNA-binding transcription factor activity"/>
    <property type="evidence" value="ECO:0007669"/>
    <property type="project" value="TreeGrafter"/>
</dbReference>
<dbReference type="Proteomes" id="UP000712157">
    <property type="component" value="Unassembled WGS sequence"/>
</dbReference>
<dbReference type="PANTHER" id="PTHR30146:SF109">
    <property type="entry name" value="HTH-TYPE TRANSCRIPTIONAL REGULATOR GALS"/>
    <property type="match status" value="1"/>
</dbReference>
<evidence type="ECO:0000259" key="4">
    <source>
        <dbReference type="PROSITE" id="PS50932"/>
    </source>
</evidence>
<dbReference type="PANTHER" id="PTHR30146">
    <property type="entry name" value="LACI-RELATED TRANSCRIPTIONAL REPRESSOR"/>
    <property type="match status" value="1"/>
</dbReference>
<feature type="domain" description="HTH lacI-type" evidence="4">
    <location>
        <begin position="3"/>
        <end position="57"/>
    </location>
</feature>
<dbReference type="SMART" id="SM00354">
    <property type="entry name" value="HTH_LACI"/>
    <property type="match status" value="1"/>
</dbReference>
<evidence type="ECO:0000313" key="6">
    <source>
        <dbReference type="Proteomes" id="UP000712157"/>
    </source>
</evidence>
<reference evidence="5" key="1">
    <citation type="submission" date="2021-06" db="EMBL/GenBank/DDBJ databases">
        <title>Description of novel taxa of the family Lachnospiraceae.</title>
        <authorList>
            <person name="Chaplin A.V."/>
            <person name="Sokolova S.R."/>
            <person name="Pikina A.P."/>
            <person name="Korzhanova M."/>
            <person name="Belova V."/>
            <person name="Korostin D."/>
            <person name="Efimov B.A."/>
        </authorList>
    </citation>
    <scope>NUCLEOTIDE SEQUENCE</scope>
    <source>
        <strain evidence="5">ASD5720</strain>
    </source>
</reference>
<gene>
    <name evidence="5" type="ORF">KTH89_08250</name>
</gene>